<dbReference type="PANTHER" id="PTHR30483:SF6">
    <property type="entry name" value="PERIPLASMIC BINDING PROTEIN OF ABC TRANSPORTER FOR NATURAL AMINO ACIDS"/>
    <property type="match status" value="1"/>
</dbReference>
<evidence type="ECO:0000256" key="1">
    <source>
        <dbReference type="ARBA" id="ARBA00010062"/>
    </source>
</evidence>
<evidence type="ECO:0000313" key="5">
    <source>
        <dbReference type="EMBL" id="SDR61550.1"/>
    </source>
</evidence>
<sequence length="392" mass="42005">MKMLRTVSALAFSVVAFASQQAMSEQAPIKIGFEAELSGPQATLGEDQYAGFMLRVLMNGGKLGGVPVQVIREDSQLKPEVAAQVTQKLIEKDNVPIITGLTFSPMAAAAVRVATPHKVFVVISNGTTNPMAGAECSPYQFVTSWQPELLSATLAKYANDKGYKRISLMAPNYVSGKNFLATFKHVFKGQVPDEIYTPLSQQDFSAEILQVSASKPDAVFVFYPGGLGINFVRQYQQAGLGKTTPLLALGAVDGNNLTALKDAALGAVTSGAWSPDLDNAANREFVAAFEKQYHREPTMFAAQSYDAAQLIDSAIAKVKGNMDDKEALGAALKQAKFATIRGHFSFAKNHFPNEDYDVLEAVKDGKGGVTLKLIAAPMHDPSDPFVSACALK</sequence>
<keyword evidence="6" id="KW-1185">Reference proteome</keyword>
<dbReference type="InterPro" id="IPR028081">
    <property type="entry name" value="Leu-bd"/>
</dbReference>
<dbReference type="InterPro" id="IPR028082">
    <property type="entry name" value="Peripla_BP_I"/>
</dbReference>
<proteinExistence type="inferred from homology"/>
<reference evidence="6" key="1">
    <citation type="submission" date="2016-10" db="EMBL/GenBank/DDBJ databases">
        <authorList>
            <person name="Varghese N."/>
            <person name="Submissions S."/>
        </authorList>
    </citation>
    <scope>NUCLEOTIDE SEQUENCE [LARGE SCALE GENOMIC DNA]</scope>
    <source>
        <strain evidence="6">DUS833</strain>
    </source>
</reference>
<feature type="chain" id="PRO_5011713574" evidence="3">
    <location>
        <begin position="19"/>
        <end position="392"/>
    </location>
</feature>
<keyword evidence="2 3" id="KW-0732">Signal</keyword>
<organism evidence="5 6">
    <name type="scientific">Paraburkholderia tuberum</name>
    <dbReference type="NCBI Taxonomy" id="157910"/>
    <lineage>
        <taxon>Bacteria</taxon>
        <taxon>Pseudomonadati</taxon>
        <taxon>Pseudomonadota</taxon>
        <taxon>Betaproteobacteria</taxon>
        <taxon>Burkholderiales</taxon>
        <taxon>Burkholderiaceae</taxon>
        <taxon>Paraburkholderia</taxon>
    </lineage>
</organism>
<comment type="similarity">
    <text evidence="1">Belongs to the leucine-binding protein family.</text>
</comment>
<evidence type="ECO:0000256" key="2">
    <source>
        <dbReference type="ARBA" id="ARBA00022729"/>
    </source>
</evidence>
<evidence type="ECO:0000259" key="4">
    <source>
        <dbReference type="Pfam" id="PF13458"/>
    </source>
</evidence>
<evidence type="ECO:0000256" key="3">
    <source>
        <dbReference type="SAM" id="SignalP"/>
    </source>
</evidence>
<dbReference type="EMBL" id="FNKX01000004">
    <property type="protein sequence ID" value="SDR61550.1"/>
    <property type="molecule type" value="Genomic_DNA"/>
</dbReference>
<dbReference type="Pfam" id="PF13458">
    <property type="entry name" value="Peripla_BP_6"/>
    <property type="match status" value="1"/>
</dbReference>
<protein>
    <submittedName>
        <fullName evidence="5">Amino acid/amide ABC transporter substrate-binding protein, HAAT family</fullName>
    </submittedName>
</protein>
<gene>
    <name evidence="5" type="ORF">SAMN05445850_7821</name>
</gene>
<dbReference type="STRING" id="157910.SAMN05445850_7821"/>
<name>A0A1H1KHT5_9BURK</name>
<dbReference type="SUPFAM" id="SSF53822">
    <property type="entry name" value="Periplasmic binding protein-like I"/>
    <property type="match status" value="1"/>
</dbReference>
<feature type="signal peptide" evidence="3">
    <location>
        <begin position="1"/>
        <end position="18"/>
    </location>
</feature>
<accession>A0A1H1KHT5</accession>
<dbReference type="Proteomes" id="UP000199365">
    <property type="component" value="Unassembled WGS sequence"/>
</dbReference>
<dbReference type="PANTHER" id="PTHR30483">
    <property type="entry name" value="LEUCINE-SPECIFIC-BINDING PROTEIN"/>
    <property type="match status" value="1"/>
</dbReference>
<feature type="domain" description="Leucine-binding protein" evidence="4">
    <location>
        <begin position="28"/>
        <end position="366"/>
    </location>
</feature>
<dbReference type="AlphaFoldDB" id="A0A1H1KHT5"/>
<dbReference type="InterPro" id="IPR051010">
    <property type="entry name" value="BCAA_transport"/>
</dbReference>
<evidence type="ECO:0000313" key="6">
    <source>
        <dbReference type="Proteomes" id="UP000199365"/>
    </source>
</evidence>
<dbReference type="Gene3D" id="3.40.50.2300">
    <property type="match status" value="2"/>
</dbReference>